<dbReference type="PANTHER" id="PTHR34309">
    <property type="entry name" value="SLR1406 PROTEIN"/>
    <property type="match status" value="1"/>
</dbReference>
<dbReference type="PANTHER" id="PTHR34309:SF10">
    <property type="entry name" value="SLR1406 PROTEIN"/>
    <property type="match status" value="1"/>
</dbReference>
<dbReference type="EMBL" id="VWRT01000002">
    <property type="protein sequence ID" value="KAE8439357.1"/>
    <property type="molecule type" value="Genomic_DNA"/>
</dbReference>
<comment type="caution">
    <text evidence="1">The sequence shown here is derived from an EMBL/GenBank/DDBJ whole genome shotgun (WGS) entry which is preliminary data.</text>
</comment>
<accession>A0ABQ6XCU5</accession>
<dbReference type="InterPro" id="IPR052517">
    <property type="entry name" value="GlcG_carb_metab_protein"/>
</dbReference>
<evidence type="ECO:0000313" key="2">
    <source>
        <dbReference type="Proteomes" id="UP000466130"/>
    </source>
</evidence>
<sequence length="157" mass="15935">MAMNIFMCSVQLSREQARAILDGARARARKVGLPPLTLVVLDGGGHVVAAEREDGCAPLRFPVAQGKAHAALGMGIASGIIGERNIERPAFLASVAAASKGHFVPVAGGVPILDGEQCVIGAVGVSGASSEEDQQVAIAGIKAADLHWGLAPGGEEH</sequence>
<dbReference type="Pfam" id="PF03928">
    <property type="entry name" value="HbpS-like"/>
    <property type="match status" value="1"/>
</dbReference>
<dbReference type="SUPFAM" id="SSF143744">
    <property type="entry name" value="GlcG-like"/>
    <property type="match status" value="1"/>
</dbReference>
<dbReference type="InterPro" id="IPR038084">
    <property type="entry name" value="PduO/GlcC-like_sf"/>
</dbReference>
<dbReference type="InterPro" id="IPR005624">
    <property type="entry name" value="PduO/GlcC-like"/>
</dbReference>
<dbReference type="Gene3D" id="3.30.450.150">
    <property type="entry name" value="Haem-degrading domain"/>
    <property type="match status" value="1"/>
</dbReference>
<organism evidence="1 2">
    <name type="scientific">Vreelandella piezotolerans</name>
    <dbReference type="NCBI Taxonomy" id="2609667"/>
    <lineage>
        <taxon>Bacteria</taxon>
        <taxon>Pseudomonadati</taxon>
        <taxon>Pseudomonadota</taxon>
        <taxon>Gammaproteobacteria</taxon>
        <taxon>Oceanospirillales</taxon>
        <taxon>Halomonadaceae</taxon>
        <taxon>Vreelandella</taxon>
    </lineage>
</organism>
<proteinExistence type="predicted"/>
<reference evidence="1 2" key="1">
    <citation type="submission" date="2019-09" db="EMBL/GenBank/DDBJ databases">
        <title>The Halomonas whole genome shotgun (WGS).</title>
        <authorList>
            <person name="Xie Z."/>
        </authorList>
    </citation>
    <scope>NUCLEOTIDE SEQUENCE [LARGE SCALE GENOMIC DNA]</scope>
    <source>
        <strain evidence="1 2">NBT06E8</strain>
    </source>
</reference>
<dbReference type="Proteomes" id="UP000466130">
    <property type="component" value="Unassembled WGS sequence"/>
</dbReference>
<name>A0ABQ6XCU5_9GAMM</name>
<gene>
    <name evidence="1" type="ORF">F1978_03805</name>
</gene>
<protein>
    <submittedName>
        <fullName evidence="1">Heme-binding protein</fullName>
    </submittedName>
</protein>
<dbReference type="RefSeq" id="WP_153842522.1">
    <property type="nucleotide sequence ID" value="NZ_CP048602.1"/>
</dbReference>
<keyword evidence="2" id="KW-1185">Reference proteome</keyword>
<evidence type="ECO:0000313" key="1">
    <source>
        <dbReference type="EMBL" id="KAE8439357.1"/>
    </source>
</evidence>